<protein>
    <submittedName>
        <fullName evidence="1">Unnamed protein product</fullName>
    </submittedName>
</protein>
<dbReference type="InterPro" id="IPR011051">
    <property type="entry name" value="RmlC_Cupin_sf"/>
</dbReference>
<proteinExistence type="predicted"/>
<accession>A0AAN4YEK7</accession>
<sequence length="302" mass="32703">MARRFLENGLEGNIYAKSNLKTADHNESPSPSGLVAPGGFPICVGSLPRERPVLSSAIYHPSLRQLPCSHDWQPALPLPANQDICRDLFYTLGTNYTSATNTPYVPQASNDSSATGPDASGISGLESFDVYAQLSFEPRRDFVNGSAPSDEGWHTEDASLGEPGKPYFIANNYGPKYLNSKHGAYQIIQPLVTNSQAQDTNFTLSTIILSRQRTSSSAPTWSTAGATAFEVLEGSVQIQIGDYPVAQLEMGDVAFVPATVSYSYWTEGSYAKVLSVNAGQDGLNQQLIAEGKDWGYPTFPRY</sequence>
<gene>
    <name evidence="1" type="ORF">Aory04_000208100</name>
</gene>
<dbReference type="Proteomes" id="UP001165205">
    <property type="component" value="Unassembled WGS sequence"/>
</dbReference>
<reference evidence="1" key="1">
    <citation type="submission" date="2023-04" db="EMBL/GenBank/DDBJ databases">
        <title>Aspergillus oryzae NBRC 4228.</title>
        <authorList>
            <person name="Ichikawa N."/>
            <person name="Sato H."/>
            <person name="Tonouchi N."/>
        </authorList>
    </citation>
    <scope>NUCLEOTIDE SEQUENCE</scope>
    <source>
        <strain evidence="1">NBRC 4228</strain>
    </source>
</reference>
<evidence type="ECO:0000313" key="2">
    <source>
        <dbReference type="Proteomes" id="UP001165205"/>
    </source>
</evidence>
<dbReference type="Gene3D" id="2.60.120.10">
    <property type="entry name" value="Jelly Rolls"/>
    <property type="match status" value="1"/>
</dbReference>
<organism evidence="1 2">
    <name type="scientific">Aspergillus oryzae</name>
    <name type="common">Yellow koji mold</name>
    <dbReference type="NCBI Taxonomy" id="5062"/>
    <lineage>
        <taxon>Eukaryota</taxon>
        <taxon>Fungi</taxon>
        <taxon>Dikarya</taxon>
        <taxon>Ascomycota</taxon>
        <taxon>Pezizomycotina</taxon>
        <taxon>Eurotiomycetes</taxon>
        <taxon>Eurotiomycetidae</taxon>
        <taxon>Eurotiales</taxon>
        <taxon>Aspergillaceae</taxon>
        <taxon>Aspergillus</taxon>
        <taxon>Aspergillus subgen. Circumdati</taxon>
    </lineage>
</organism>
<dbReference type="AlphaFoldDB" id="A0AAN4YEK7"/>
<evidence type="ECO:0000313" key="1">
    <source>
        <dbReference type="EMBL" id="GMG24936.1"/>
    </source>
</evidence>
<dbReference type="SUPFAM" id="SSF51182">
    <property type="entry name" value="RmlC-like cupins"/>
    <property type="match status" value="1"/>
</dbReference>
<dbReference type="InterPro" id="IPR014710">
    <property type="entry name" value="RmlC-like_jellyroll"/>
</dbReference>
<comment type="caution">
    <text evidence="1">The sequence shown here is derived from an EMBL/GenBank/DDBJ whole genome shotgun (WGS) entry which is preliminary data.</text>
</comment>
<dbReference type="EMBL" id="BSYA01000015">
    <property type="protein sequence ID" value="GMG24936.1"/>
    <property type="molecule type" value="Genomic_DNA"/>
</dbReference>
<name>A0AAN4YEK7_ASPOZ</name>